<reference evidence="8 9" key="1">
    <citation type="submission" date="2017-03" db="EMBL/GenBank/DDBJ databases">
        <title>Genomes of endolithic fungi from Antarctica.</title>
        <authorList>
            <person name="Coleine C."/>
            <person name="Masonjones S."/>
            <person name="Stajich J.E."/>
        </authorList>
    </citation>
    <scope>NUCLEOTIDE SEQUENCE [LARGE SCALE GENOMIC DNA]</scope>
    <source>
        <strain evidence="8 9">CCFEE 6314</strain>
    </source>
</reference>
<dbReference type="GO" id="GO:0006351">
    <property type="term" value="P:DNA-templated transcription"/>
    <property type="evidence" value="ECO:0007669"/>
    <property type="project" value="InterPro"/>
</dbReference>
<gene>
    <name evidence="8" type="ORF">B0A52_06932</name>
</gene>
<sequence length="754" mass="85266">MQELGTAPKRHNVDYDEPRNSKRQRKRALTTTAEDSPNQTPHHDSASRSITESPVSQEVVRQHSVNVYNLIVPSHEESSPENARVAATPDAPWQDKDQVLMSACYNLGVTPATAKQLIPIFFQSFHSFGLFREPAFYDKLSQIPSVLQATALLASMFAFVSNRAPGEALAELDYCELASEYANNALAECGDDQPPLCLLQALILITHRRVIKGVRGRAWRSLGLCIRVACELGVDSVDIGKDAQSDISDVAQWCEDEEQRRAYWAIYEIDIFATIMKQARMMTDWGNRMVYLPVDDEHWFQARPHKSCFLEADVLQRTKVLQETKNESARAWYVVLNSLVAQSYILGRSGTQRAFSRRDPKRQMSITDSTNSRHQCLILLNSVQLYSLILPSRFKFCGQRLEFNAQNANPTKASLPQHGWIYQLAALMEVCRFLALRPFVFDTYVQSLTRASSERQDQCSLDTASCSELSPRELQQCFNASDAILNIVSSSSESHYQLVNPYIAHAFWLAATVQLLHQELIKDENEKMVIQSQFEVLKATHDQFVRYWEMSAVPKQNLDELATRLKEFTAASKVRPKNKHMAADRHKSPRNPERSNTFEQTAVGLISIENLHSSCPENAETPRNGPVSSLTSGNPIPRDQPYRTQSQRYRRQQSHLDTTSDSQTHPILATAPDAAATEASLQIRDEALAYSIAMTDEHDSWLPTAPQGWTEAERDEHEHNTMGDTVVSDARDWLDFTTNDIDAALSNYLDDMFS</sequence>
<comment type="caution">
    <text evidence="8">The sequence shown here is derived from an EMBL/GenBank/DDBJ whole genome shotgun (WGS) entry which is preliminary data.</text>
</comment>
<evidence type="ECO:0000256" key="4">
    <source>
        <dbReference type="ARBA" id="ARBA00023163"/>
    </source>
</evidence>
<evidence type="ECO:0000256" key="1">
    <source>
        <dbReference type="ARBA" id="ARBA00004123"/>
    </source>
</evidence>
<organism evidence="8 9">
    <name type="scientific">Exophiala mesophila</name>
    <name type="common">Black yeast-like fungus</name>
    <dbReference type="NCBI Taxonomy" id="212818"/>
    <lineage>
        <taxon>Eukaryota</taxon>
        <taxon>Fungi</taxon>
        <taxon>Dikarya</taxon>
        <taxon>Ascomycota</taxon>
        <taxon>Pezizomycotina</taxon>
        <taxon>Eurotiomycetes</taxon>
        <taxon>Chaetothyriomycetidae</taxon>
        <taxon>Chaetothyriales</taxon>
        <taxon>Herpotrichiellaceae</taxon>
        <taxon>Exophiala</taxon>
    </lineage>
</organism>
<dbReference type="GO" id="GO:0005634">
    <property type="term" value="C:nucleus"/>
    <property type="evidence" value="ECO:0007669"/>
    <property type="project" value="UniProtKB-SubCell"/>
</dbReference>
<keyword evidence="2" id="KW-0479">Metal-binding</keyword>
<evidence type="ECO:0000256" key="5">
    <source>
        <dbReference type="ARBA" id="ARBA00023242"/>
    </source>
</evidence>
<dbReference type="VEuPathDB" id="FungiDB:PV10_01804"/>
<evidence type="ECO:0000256" key="3">
    <source>
        <dbReference type="ARBA" id="ARBA00023015"/>
    </source>
</evidence>
<dbReference type="Proteomes" id="UP000288859">
    <property type="component" value="Unassembled WGS sequence"/>
</dbReference>
<accession>A0A438N0V4</accession>
<dbReference type="Pfam" id="PF04082">
    <property type="entry name" value="Fungal_trans"/>
    <property type="match status" value="1"/>
</dbReference>
<feature type="compositionally biased region" description="Polar residues" evidence="6">
    <location>
        <begin position="655"/>
        <end position="665"/>
    </location>
</feature>
<dbReference type="OrthoDB" id="3862662at2759"/>
<feature type="domain" description="Xylanolytic transcriptional activator regulatory" evidence="7">
    <location>
        <begin position="120"/>
        <end position="301"/>
    </location>
</feature>
<dbReference type="GO" id="GO:0000981">
    <property type="term" value="F:DNA-binding transcription factor activity, RNA polymerase II-specific"/>
    <property type="evidence" value="ECO:0007669"/>
    <property type="project" value="InterPro"/>
</dbReference>
<dbReference type="PANTHER" id="PTHR47338">
    <property type="entry name" value="ZN(II)2CYS6 TRANSCRIPTION FACTOR (EUROFUNG)-RELATED"/>
    <property type="match status" value="1"/>
</dbReference>
<feature type="compositionally biased region" description="Basic and acidic residues" evidence="6">
    <location>
        <begin position="581"/>
        <end position="593"/>
    </location>
</feature>
<evidence type="ECO:0000259" key="7">
    <source>
        <dbReference type="Pfam" id="PF04082"/>
    </source>
</evidence>
<dbReference type="InterPro" id="IPR050815">
    <property type="entry name" value="TF_fung"/>
</dbReference>
<feature type="compositionally biased region" description="Polar residues" evidence="6">
    <location>
        <begin position="47"/>
        <end position="56"/>
    </location>
</feature>
<name>A0A438N0V4_EXOME</name>
<dbReference type="EMBL" id="NAJM01000030">
    <property type="protein sequence ID" value="RVX69337.1"/>
    <property type="molecule type" value="Genomic_DNA"/>
</dbReference>
<feature type="compositionally biased region" description="Basic and acidic residues" evidence="6">
    <location>
        <begin position="11"/>
        <end position="20"/>
    </location>
</feature>
<dbReference type="GO" id="GO:0008270">
    <property type="term" value="F:zinc ion binding"/>
    <property type="evidence" value="ECO:0007669"/>
    <property type="project" value="InterPro"/>
</dbReference>
<evidence type="ECO:0000256" key="2">
    <source>
        <dbReference type="ARBA" id="ARBA00022723"/>
    </source>
</evidence>
<protein>
    <recommendedName>
        <fullName evidence="7">Xylanolytic transcriptional activator regulatory domain-containing protein</fullName>
    </recommendedName>
</protein>
<feature type="region of interest" description="Disordered" evidence="6">
    <location>
        <begin position="1"/>
        <end position="56"/>
    </location>
</feature>
<keyword evidence="5" id="KW-0539">Nucleus</keyword>
<dbReference type="CDD" id="cd12148">
    <property type="entry name" value="fungal_TF_MHR"/>
    <property type="match status" value="1"/>
</dbReference>
<dbReference type="GO" id="GO:0003677">
    <property type="term" value="F:DNA binding"/>
    <property type="evidence" value="ECO:0007669"/>
    <property type="project" value="InterPro"/>
</dbReference>
<feature type="region of interest" description="Disordered" evidence="6">
    <location>
        <begin position="614"/>
        <end position="665"/>
    </location>
</feature>
<feature type="region of interest" description="Disordered" evidence="6">
    <location>
        <begin position="571"/>
        <end position="597"/>
    </location>
</feature>
<dbReference type="InterPro" id="IPR007219">
    <property type="entry name" value="XnlR_reg_dom"/>
</dbReference>
<feature type="compositionally biased region" description="Polar residues" evidence="6">
    <location>
        <begin position="29"/>
        <end position="40"/>
    </location>
</feature>
<comment type="subcellular location">
    <subcellularLocation>
        <location evidence="1">Nucleus</location>
    </subcellularLocation>
</comment>
<dbReference type="PANTHER" id="PTHR47338:SF10">
    <property type="entry name" value="TRANSCRIPTION FACTOR DOMAIN-CONTAINING PROTEIN-RELATED"/>
    <property type="match status" value="1"/>
</dbReference>
<evidence type="ECO:0000313" key="8">
    <source>
        <dbReference type="EMBL" id="RVX69337.1"/>
    </source>
</evidence>
<evidence type="ECO:0000313" key="9">
    <source>
        <dbReference type="Proteomes" id="UP000288859"/>
    </source>
</evidence>
<evidence type="ECO:0000256" key="6">
    <source>
        <dbReference type="SAM" id="MobiDB-lite"/>
    </source>
</evidence>
<proteinExistence type="predicted"/>
<dbReference type="AlphaFoldDB" id="A0A438N0V4"/>
<keyword evidence="4" id="KW-0804">Transcription</keyword>
<keyword evidence="3" id="KW-0805">Transcription regulation</keyword>